<name>A0A1M7NHM2_XYLRU</name>
<proteinExistence type="predicted"/>
<dbReference type="EMBL" id="FRCJ01000010">
    <property type="protein sequence ID" value="SHN03321.1"/>
    <property type="molecule type" value="Genomic_DNA"/>
</dbReference>
<evidence type="ECO:0000313" key="2">
    <source>
        <dbReference type="Proteomes" id="UP000184280"/>
    </source>
</evidence>
<sequence length="65" mass="7824">MEKVKIKIRSEGRVKRIEYLRYLADVRAEEQQAVDMGYRITRKSIEEIRAEFVRVSNFDSIYINI</sequence>
<organism evidence="1 2">
    <name type="scientific">Xylanibacter ruminicola</name>
    <name type="common">Prevotella ruminicola</name>
    <dbReference type="NCBI Taxonomy" id="839"/>
    <lineage>
        <taxon>Bacteria</taxon>
        <taxon>Pseudomonadati</taxon>
        <taxon>Bacteroidota</taxon>
        <taxon>Bacteroidia</taxon>
        <taxon>Bacteroidales</taxon>
        <taxon>Prevotellaceae</taxon>
        <taxon>Xylanibacter</taxon>
    </lineage>
</organism>
<dbReference type="Proteomes" id="UP000184280">
    <property type="component" value="Unassembled WGS sequence"/>
</dbReference>
<evidence type="ECO:0000313" key="1">
    <source>
        <dbReference type="EMBL" id="SHN03321.1"/>
    </source>
</evidence>
<dbReference type="OrthoDB" id="1081291at2"/>
<accession>A0A1M7NHM2</accession>
<gene>
    <name evidence="1" type="ORF">SAMN04488494_0038</name>
</gene>
<dbReference type="RefSeq" id="WP_073047855.1">
    <property type="nucleotide sequence ID" value="NZ_FRCJ01000010.1"/>
</dbReference>
<reference evidence="1 2" key="1">
    <citation type="submission" date="2016-11" db="EMBL/GenBank/DDBJ databases">
        <authorList>
            <person name="Jaros S."/>
            <person name="Januszkiewicz K."/>
            <person name="Wedrychowicz H."/>
        </authorList>
    </citation>
    <scope>NUCLEOTIDE SEQUENCE [LARGE SCALE GENOMIC DNA]</scope>
    <source>
        <strain evidence="1 2">BPI-34</strain>
    </source>
</reference>
<protein>
    <submittedName>
        <fullName evidence="1">Uncharacterized protein</fullName>
    </submittedName>
</protein>
<dbReference type="AlphaFoldDB" id="A0A1M7NHM2"/>